<dbReference type="InterPro" id="IPR025157">
    <property type="entry name" value="Hemagglutinin_rpt"/>
</dbReference>
<dbReference type="GO" id="GO:0003824">
    <property type="term" value="F:catalytic activity"/>
    <property type="evidence" value="ECO:0007669"/>
    <property type="project" value="UniProtKB-ARBA"/>
</dbReference>
<dbReference type="EMBL" id="JSWE01000113">
    <property type="protein sequence ID" value="KIE05175.1"/>
    <property type="molecule type" value="Genomic_DNA"/>
</dbReference>
<dbReference type="RefSeq" id="WP_039456741.1">
    <property type="nucleotide sequence ID" value="NZ_JSWE01000113.1"/>
</dbReference>
<organism evidence="2 3">
    <name type="scientific">Candidatus Jidaibacter acanthamoebae</name>
    <dbReference type="NCBI Taxonomy" id="86105"/>
    <lineage>
        <taxon>Bacteria</taxon>
        <taxon>Pseudomonadati</taxon>
        <taxon>Pseudomonadota</taxon>
        <taxon>Alphaproteobacteria</taxon>
        <taxon>Rickettsiales</taxon>
        <taxon>Candidatus Midichloriaceae</taxon>
        <taxon>Candidatus Jidaibacter</taxon>
    </lineage>
</organism>
<feature type="region of interest" description="Disordered" evidence="1">
    <location>
        <begin position="1442"/>
        <end position="1461"/>
    </location>
</feature>
<sequence length="1704" mass="187478">MDELINKYIEESWLYIDQLVPCPGINDYIEIEDSDIVGEYAKVTLTSQTCLNNIHIHNTQAKNVIIEIKGDFFQIYNDIEVSGTPVESIIVKSSKGGYLKNIANKGGFKELSIEADSIENNDNQVSNQQKIFADNIKGTSIKLNVPHVLLRGNITADEQIAIDTVKGSQEAYAVVLDELGLLTTTSLSIDNLQNNLGVYISGKVHVKGDTQLNSTSGIIIGLKGEIYTDEATISAGSGDPKAGAAKREGIYLSGKLLSKNGINAKSTSGIYIDDNGTLLSDNGTITIETLGDGLKNRGNIVTNSLIEIIAQEGDIENHKLFKASNISIAINDKSSFINNLAIFTEGLFQIQQLGEYGGIYFNNGSFTQVGSINIENIPHSRVLEVKLRGAEVIVKDPNAQNQIKAEKLILEQDLYKKWYVFSHVRSYENTFSAYPVMNAAKIPELYQNHINSRQGDIKPADFDFISQRAFSVVSWGLGVYYPEGSGCRGTHYRGSSPAGSYALLGFFCWEECEYEARYEISGRSKLVIAGSLNLDSALVQNTLSDIVVRQNLSFLNAPDIKVYKDDMGRYGWQFNDKRDHENRYKIIYSCKFSPSGSVDSPIYAGNIKGVVNSIITASIGKTLPQLSIGDASFEHLKQQAGYILNEHKKERIRLEELESAKANQIINQLVKEGERTLIAYNANSVQELIYNLKTSQTIRKMFFADQGLDLKFMVDPESLNSNMWVIRDANSLPLDNDTGADELKLYPIITINGKLAPFFKPPVDIAKYLQDFGYQGKGLVLILGDTLYLEHLVRDAILSGIGLVQGLDYSNILKQLLDGALEEYTRLNIKQFEFPESKINELQKPILAPQETKECAGSLSCISFKLYLSEKALNSIKQGRTLSADGSINLDVKGDVAIDYLAQISAGKELNLDVKGKMVNFGMVSSETMQLIVAGDFINLNEIVTLTDLTIRAANVALVGVTQSRGNITIEAVNNIVLQSLYITAKESGASFKMASTEVTQNSETVAGGKIIIDAKNSLSVIGANIIGKDVELNAGNKVIVVPIEVYNEVTVWGKKYYYSYKSLKQMRSQITSLESDIEIVAGSGILLRGLNFISGKDGFLKSNGTLVVENPSEWESLEIMKKKRRGGLAGAFGGTKTTTTNKFFDIPLINFFYTTENFEAITGGDQVWQGFNLVAHSVKLEAGTPEHAAHIAMLPSYKTTIIEVHTKKTGFTFEFKNKMLSTWKHEQKGSIDKTQEVIPNIIQVEDKFFGYSHDGKWTQLSTNIEGIDGGRANKVIINATNIELGVAPSFESHFTYLNEFGTGVGFSATGGEFAVKSAVWMEKNSKLTESTKHKQSHIFANFIEMKADTIKDFAIIYDAIQMDQNARIIFHGIANDTYSECEKHQLLEVGVKLGIKTNIGRIFEIGKDLAKMKIGSPESYINAFFLGLEGYHKILQTLSSNKGNSNNNNQNGEGQKEGQNANGGATAGIWFYAHYEQQKSKSQTTIPVPTIINVQESLNSTSDELRMLATQVKAYNMYLKTKYLDIQGARAEYNAKSMSGQVDLEIPLTEGMTPSLSVAIQKGNQYQSLVMNAEIHVSGNLKIEVEGHANMQGVFLKASSLEASFESLTLGSMQDIIENESFGVNLGISLSNLNLNGIGVEHSKRDAHVVKRLTAMLGETKAHIVVAHALRLNGAMIANAQVNEDGSFTDHGHLTLKVGELFV</sequence>
<keyword evidence="3" id="KW-1185">Reference proteome</keyword>
<protein>
    <submittedName>
        <fullName evidence="2">Uncharacterized protein</fullName>
    </submittedName>
</protein>
<reference evidence="2 3" key="1">
    <citation type="submission" date="2014-11" db="EMBL/GenBank/DDBJ databases">
        <title>A Rickettsiales Symbiont of Amoebae With Ancient Features.</title>
        <authorList>
            <person name="Schulz F."/>
            <person name="Martijn J."/>
            <person name="Wascher F."/>
            <person name="Kostanjsek R."/>
            <person name="Ettema T.J."/>
            <person name="Horn M."/>
        </authorList>
    </citation>
    <scope>NUCLEOTIDE SEQUENCE [LARGE SCALE GENOMIC DNA]</scope>
    <source>
        <strain evidence="2 3">UWC36</strain>
    </source>
</reference>
<accession>A0A0C1QYV1</accession>
<evidence type="ECO:0000313" key="3">
    <source>
        <dbReference type="Proteomes" id="UP000031258"/>
    </source>
</evidence>
<dbReference type="OrthoDB" id="7167356at2"/>
<gene>
    <name evidence="2" type="ORF">NF27_EM00010</name>
</gene>
<comment type="caution">
    <text evidence="2">The sequence shown here is derived from an EMBL/GenBank/DDBJ whole genome shotgun (WGS) entry which is preliminary data.</text>
</comment>
<feature type="non-terminal residue" evidence="2">
    <location>
        <position position="1704"/>
    </location>
</feature>
<name>A0A0C1QYV1_9RICK</name>
<evidence type="ECO:0000313" key="2">
    <source>
        <dbReference type="EMBL" id="KIE05175.1"/>
    </source>
</evidence>
<dbReference type="Proteomes" id="UP000031258">
    <property type="component" value="Unassembled WGS sequence"/>
</dbReference>
<dbReference type="Pfam" id="PF13332">
    <property type="entry name" value="Fil_haemagg_2"/>
    <property type="match status" value="1"/>
</dbReference>
<evidence type="ECO:0000256" key="1">
    <source>
        <dbReference type="SAM" id="MobiDB-lite"/>
    </source>
</evidence>
<proteinExistence type="predicted"/>